<feature type="non-terminal residue" evidence="1">
    <location>
        <position position="1"/>
    </location>
</feature>
<dbReference type="Proteomes" id="UP000789366">
    <property type="component" value="Unassembled WGS sequence"/>
</dbReference>
<accession>A0ACA9NZG5</accession>
<organism evidence="1 2">
    <name type="scientific">Cetraspora pellucida</name>
    <dbReference type="NCBI Taxonomy" id="1433469"/>
    <lineage>
        <taxon>Eukaryota</taxon>
        <taxon>Fungi</taxon>
        <taxon>Fungi incertae sedis</taxon>
        <taxon>Mucoromycota</taxon>
        <taxon>Glomeromycotina</taxon>
        <taxon>Glomeromycetes</taxon>
        <taxon>Diversisporales</taxon>
        <taxon>Gigasporaceae</taxon>
        <taxon>Cetraspora</taxon>
    </lineage>
</organism>
<name>A0ACA9NZG5_9GLOM</name>
<reference evidence="1" key="1">
    <citation type="submission" date="2021-06" db="EMBL/GenBank/DDBJ databases">
        <authorList>
            <person name="Kallberg Y."/>
            <person name="Tangrot J."/>
            <person name="Rosling A."/>
        </authorList>
    </citation>
    <scope>NUCLEOTIDE SEQUENCE</scope>
    <source>
        <strain evidence="1">28 12/20/2015</strain>
    </source>
</reference>
<evidence type="ECO:0000313" key="1">
    <source>
        <dbReference type="EMBL" id="CAG8684328.1"/>
    </source>
</evidence>
<gene>
    <name evidence="1" type="ORF">SPELUC_LOCUS10331</name>
</gene>
<sequence length="209" mass="24431">GELQKSKEIVDQNAETVCLKDDRENYIHYVNKLCLFLSHEEPSLQVSSLNILLELLKTESIHLTTSSGTYHFSNNHFYRVVEGLIDNENFSEHLQTEFIENYWNKYDDLRFYFLKNAAKIINLATNSGKPKDRSGPISKKKRINERLDDVKLNNLMENTFSILKNLRTMPTDASEIKDFWIGHPTPDEEEFDNDVAYEDDVAHEDNFSY</sequence>
<dbReference type="EMBL" id="CAJVPW010018971">
    <property type="protein sequence ID" value="CAG8684328.1"/>
    <property type="molecule type" value="Genomic_DNA"/>
</dbReference>
<comment type="caution">
    <text evidence="1">The sequence shown here is derived from an EMBL/GenBank/DDBJ whole genome shotgun (WGS) entry which is preliminary data.</text>
</comment>
<protein>
    <submittedName>
        <fullName evidence="1">7198_t:CDS:1</fullName>
    </submittedName>
</protein>
<proteinExistence type="predicted"/>
<evidence type="ECO:0000313" key="2">
    <source>
        <dbReference type="Proteomes" id="UP000789366"/>
    </source>
</evidence>
<keyword evidence="2" id="KW-1185">Reference proteome</keyword>